<dbReference type="InterPro" id="IPR027417">
    <property type="entry name" value="P-loop_NTPase"/>
</dbReference>
<dbReference type="AlphaFoldDB" id="A0AAE1J2M6"/>
<accession>A0AAE1J2M6</accession>
<keyword evidence="3" id="KW-1185">Reference proteome</keyword>
<comment type="caution">
    <text evidence="2">The sequence shown here is derived from an EMBL/GenBank/DDBJ whole genome shotgun (WGS) entry which is preliminary data.</text>
</comment>
<dbReference type="SUPFAM" id="SSF52540">
    <property type="entry name" value="P-loop containing nucleoside triphosphate hydrolases"/>
    <property type="match status" value="1"/>
</dbReference>
<dbReference type="Proteomes" id="UP001293593">
    <property type="component" value="Unassembled WGS sequence"/>
</dbReference>
<proteinExistence type="predicted"/>
<evidence type="ECO:0000313" key="3">
    <source>
        <dbReference type="Proteomes" id="UP001293593"/>
    </source>
</evidence>
<feature type="region of interest" description="Disordered" evidence="1">
    <location>
        <begin position="190"/>
        <end position="236"/>
    </location>
</feature>
<dbReference type="GO" id="GO:0005737">
    <property type="term" value="C:cytoplasm"/>
    <property type="evidence" value="ECO:0007669"/>
    <property type="project" value="TreeGrafter"/>
</dbReference>
<evidence type="ECO:0000256" key="1">
    <source>
        <dbReference type="SAM" id="MobiDB-lite"/>
    </source>
</evidence>
<protein>
    <recommendedName>
        <fullName evidence="4">Helicase ATP-binding domain-containing protein</fullName>
    </recommendedName>
</protein>
<dbReference type="InterPro" id="IPR051363">
    <property type="entry name" value="RLR_Helicase"/>
</dbReference>
<evidence type="ECO:0008006" key="4">
    <source>
        <dbReference type="Google" id="ProtNLM"/>
    </source>
</evidence>
<dbReference type="PANTHER" id="PTHR14074:SF16">
    <property type="entry name" value="ANTIVIRAL INNATE IMMUNE RESPONSE RECEPTOR RIG-I"/>
    <property type="match status" value="1"/>
</dbReference>
<reference evidence="2" key="1">
    <citation type="submission" date="2023-10" db="EMBL/GenBank/DDBJ databases">
        <title>Chromosome-level genome of the transformable northern wattle, Acacia crassicarpa.</title>
        <authorList>
            <person name="Massaro I."/>
            <person name="Sinha N.R."/>
            <person name="Poethig S."/>
            <person name="Leichty A.R."/>
        </authorList>
    </citation>
    <scope>NUCLEOTIDE SEQUENCE</scope>
    <source>
        <strain evidence="2">Acra3RX</strain>
        <tissue evidence="2">Leaf</tissue>
    </source>
</reference>
<dbReference type="Gene3D" id="3.40.50.300">
    <property type="entry name" value="P-loop containing nucleotide triphosphate hydrolases"/>
    <property type="match status" value="1"/>
</dbReference>
<gene>
    <name evidence="2" type="ORF">QN277_003661</name>
</gene>
<sequence>MHTDLKVGMYWGDMGIDFWDAATWKVEMQKHEVLVMTPAILLSGLSCGFFKLNMIKVLIMDECHHARGRYPYACIMTEFYHHQLKSNSSDLPRIFGMITSLIKSKGGNSELTVWKTIAELESLMHSKEPLHNQCVDHNSTRPQFYFDSISIFFHNVLQPPEDEVGGSFFDTVTDYFGKDVWRSVHDLSYNDESPSELKDTEPSTSSTVDAIKQVRSKRPMSRMEVPSDISSKDEHP</sequence>
<dbReference type="EMBL" id="JAWXYG010000010">
    <property type="protein sequence ID" value="KAK4260564.1"/>
    <property type="molecule type" value="Genomic_DNA"/>
</dbReference>
<evidence type="ECO:0000313" key="2">
    <source>
        <dbReference type="EMBL" id="KAK4260564.1"/>
    </source>
</evidence>
<dbReference type="PANTHER" id="PTHR14074">
    <property type="entry name" value="HELICASE WITH DEATH DOMAIN-RELATED"/>
    <property type="match status" value="1"/>
</dbReference>
<organism evidence="2 3">
    <name type="scientific">Acacia crassicarpa</name>
    <name type="common">northern wattle</name>
    <dbReference type="NCBI Taxonomy" id="499986"/>
    <lineage>
        <taxon>Eukaryota</taxon>
        <taxon>Viridiplantae</taxon>
        <taxon>Streptophyta</taxon>
        <taxon>Embryophyta</taxon>
        <taxon>Tracheophyta</taxon>
        <taxon>Spermatophyta</taxon>
        <taxon>Magnoliopsida</taxon>
        <taxon>eudicotyledons</taxon>
        <taxon>Gunneridae</taxon>
        <taxon>Pentapetalae</taxon>
        <taxon>rosids</taxon>
        <taxon>fabids</taxon>
        <taxon>Fabales</taxon>
        <taxon>Fabaceae</taxon>
        <taxon>Caesalpinioideae</taxon>
        <taxon>mimosoid clade</taxon>
        <taxon>Acacieae</taxon>
        <taxon>Acacia</taxon>
    </lineage>
</organism>
<name>A0AAE1J2M6_9FABA</name>